<evidence type="ECO:0000256" key="1">
    <source>
        <dbReference type="SAM" id="MobiDB-lite"/>
    </source>
</evidence>
<dbReference type="AlphaFoldDB" id="A0ABD0YWG5"/>
<gene>
    <name evidence="2" type="ORF">AAG570_001933</name>
</gene>
<dbReference type="EMBL" id="JBFDAA010000011">
    <property type="protein sequence ID" value="KAL1124163.1"/>
    <property type="molecule type" value="Genomic_DNA"/>
</dbReference>
<feature type="region of interest" description="Disordered" evidence="1">
    <location>
        <begin position="91"/>
        <end position="134"/>
    </location>
</feature>
<evidence type="ECO:0000313" key="2">
    <source>
        <dbReference type="EMBL" id="KAL1124163.1"/>
    </source>
</evidence>
<feature type="compositionally biased region" description="Basic residues" evidence="1">
    <location>
        <begin position="110"/>
        <end position="124"/>
    </location>
</feature>
<reference evidence="2 3" key="1">
    <citation type="submission" date="2024-07" db="EMBL/GenBank/DDBJ databases">
        <title>Chromosome-level genome assembly of the water stick insect Ranatra chinensis (Heteroptera: Nepidae).</title>
        <authorList>
            <person name="Liu X."/>
        </authorList>
    </citation>
    <scope>NUCLEOTIDE SEQUENCE [LARGE SCALE GENOMIC DNA]</scope>
    <source>
        <strain evidence="2">Cailab_2021Rc</strain>
        <tissue evidence="2">Muscle</tissue>
    </source>
</reference>
<feature type="compositionally biased region" description="Gly residues" evidence="1">
    <location>
        <begin position="91"/>
        <end position="101"/>
    </location>
</feature>
<comment type="caution">
    <text evidence="2">The sequence shown here is derived from an EMBL/GenBank/DDBJ whole genome shotgun (WGS) entry which is preliminary data.</text>
</comment>
<dbReference type="Proteomes" id="UP001558652">
    <property type="component" value="Unassembled WGS sequence"/>
</dbReference>
<accession>A0ABD0YWG5</accession>
<feature type="region of interest" description="Disordered" evidence="1">
    <location>
        <begin position="173"/>
        <end position="193"/>
    </location>
</feature>
<protein>
    <submittedName>
        <fullName evidence="2">Uncharacterized protein</fullName>
    </submittedName>
</protein>
<proteinExistence type="predicted"/>
<sequence length="236" mass="25645">MASKRRNMFHKNKTQETTEIVVTSMPPPTMATSRNMWIAIGRKGDCRPRDLLTEKRRCYREPQHVRKCHQWVSPSSTHVLPCDLRGRRGRGGVGWGGGGVSAGPPTGLSGRRRARPGGGRRPHAPRPDKEDGVPLIREQWGDEREGACRVAGVAQSGRGDDCVTVTDTPPLEKTPCLRHGDSASGAEVPTMGGAGGPRSVDLPPPPDGGWGWVVVFGSFMIHVFGESHRIIYAIYA</sequence>
<organism evidence="2 3">
    <name type="scientific">Ranatra chinensis</name>
    <dbReference type="NCBI Taxonomy" id="642074"/>
    <lineage>
        <taxon>Eukaryota</taxon>
        <taxon>Metazoa</taxon>
        <taxon>Ecdysozoa</taxon>
        <taxon>Arthropoda</taxon>
        <taxon>Hexapoda</taxon>
        <taxon>Insecta</taxon>
        <taxon>Pterygota</taxon>
        <taxon>Neoptera</taxon>
        <taxon>Paraneoptera</taxon>
        <taxon>Hemiptera</taxon>
        <taxon>Heteroptera</taxon>
        <taxon>Panheteroptera</taxon>
        <taxon>Nepomorpha</taxon>
        <taxon>Nepidae</taxon>
        <taxon>Ranatrinae</taxon>
        <taxon>Ranatra</taxon>
    </lineage>
</organism>
<keyword evidence="3" id="KW-1185">Reference proteome</keyword>
<name>A0ABD0YWG5_9HEMI</name>
<evidence type="ECO:0000313" key="3">
    <source>
        <dbReference type="Proteomes" id="UP001558652"/>
    </source>
</evidence>